<sequence length="99" mass="11016">MAVFAVTTAKGPRWDHTRGIREQAEWDGHSDFADDLFDRDVIILGGPIGDGGGEDVGLLAVVAADEDEVRSTFAKDPWALNGVLRIKEVRPWTLWLDRR</sequence>
<dbReference type="EMBL" id="CP034550">
    <property type="protein sequence ID" value="QFZ20861.1"/>
    <property type="molecule type" value="Genomic_DNA"/>
</dbReference>
<dbReference type="InterPro" id="IPR011008">
    <property type="entry name" value="Dimeric_a/b-barrel"/>
</dbReference>
<evidence type="ECO:0000256" key="1">
    <source>
        <dbReference type="ARBA" id="ARBA00007689"/>
    </source>
</evidence>
<reference evidence="4" key="1">
    <citation type="journal article" date="2021" name="Curr. Microbiol.">
        <title>Complete genome of nocamycin-producing strain Saccharothrix syringae NRRL B-16468 reveals the biosynthetic potential for secondary metabolites.</title>
        <authorList>
            <person name="Mo X."/>
            <person name="Yang S."/>
        </authorList>
    </citation>
    <scope>NUCLEOTIDE SEQUENCE [LARGE SCALE GENOMIC DNA]</scope>
    <source>
        <strain evidence="4">ATCC 51364 / DSM 43886 / JCM 6844 / KCTC 9398 / NBRC 14523 / NRRL B-16468 / INA 2240</strain>
    </source>
</reference>
<name>A0A5Q0H3R7_SACSY</name>
<dbReference type="SUPFAM" id="SSF54909">
    <property type="entry name" value="Dimeric alpha+beta barrel"/>
    <property type="match status" value="1"/>
</dbReference>
<dbReference type="KEGG" id="ssyi:EKG83_28825"/>
<proteinExistence type="inferred from homology"/>
<evidence type="ECO:0000313" key="3">
    <source>
        <dbReference type="EMBL" id="QFZ20861.1"/>
    </source>
</evidence>
<protein>
    <recommendedName>
        <fullName evidence="2">YCII-related domain-containing protein</fullName>
    </recommendedName>
</protein>
<dbReference type="OrthoDB" id="3699448at2"/>
<dbReference type="InterPro" id="IPR005545">
    <property type="entry name" value="YCII"/>
</dbReference>
<gene>
    <name evidence="3" type="ORF">EKG83_28825</name>
</gene>
<organism evidence="3 4">
    <name type="scientific">Saccharothrix syringae</name>
    <name type="common">Nocardiopsis syringae</name>
    <dbReference type="NCBI Taxonomy" id="103733"/>
    <lineage>
        <taxon>Bacteria</taxon>
        <taxon>Bacillati</taxon>
        <taxon>Actinomycetota</taxon>
        <taxon>Actinomycetes</taxon>
        <taxon>Pseudonocardiales</taxon>
        <taxon>Pseudonocardiaceae</taxon>
        <taxon>Saccharothrix</taxon>
    </lineage>
</organism>
<dbReference type="RefSeq" id="WP_051766575.1">
    <property type="nucleotide sequence ID" value="NZ_CP034550.1"/>
</dbReference>
<feature type="domain" description="YCII-related" evidence="2">
    <location>
        <begin position="22"/>
        <end position="93"/>
    </location>
</feature>
<dbReference type="AlphaFoldDB" id="A0A5Q0H3R7"/>
<evidence type="ECO:0000259" key="2">
    <source>
        <dbReference type="Pfam" id="PF03795"/>
    </source>
</evidence>
<evidence type="ECO:0000313" key="4">
    <source>
        <dbReference type="Proteomes" id="UP000325787"/>
    </source>
</evidence>
<comment type="similarity">
    <text evidence="1">Belongs to the YciI family.</text>
</comment>
<dbReference type="Pfam" id="PF03795">
    <property type="entry name" value="YCII"/>
    <property type="match status" value="1"/>
</dbReference>
<keyword evidence="4" id="KW-1185">Reference proteome</keyword>
<dbReference type="Proteomes" id="UP000325787">
    <property type="component" value="Chromosome"/>
</dbReference>
<dbReference type="Gene3D" id="3.30.70.1060">
    <property type="entry name" value="Dimeric alpha+beta barrel"/>
    <property type="match status" value="1"/>
</dbReference>
<accession>A0A5Q0H3R7</accession>